<organism evidence="1 2">
    <name type="scientific">Trichothecium roseum</name>
    <dbReference type="NCBI Taxonomy" id="47278"/>
    <lineage>
        <taxon>Eukaryota</taxon>
        <taxon>Fungi</taxon>
        <taxon>Dikarya</taxon>
        <taxon>Ascomycota</taxon>
        <taxon>Pezizomycotina</taxon>
        <taxon>Sordariomycetes</taxon>
        <taxon>Hypocreomycetidae</taxon>
        <taxon>Hypocreales</taxon>
        <taxon>Hypocreales incertae sedis</taxon>
        <taxon>Trichothecium</taxon>
    </lineage>
</organism>
<dbReference type="EMBL" id="CM047947">
    <property type="protein sequence ID" value="KAI9896988.1"/>
    <property type="molecule type" value="Genomic_DNA"/>
</dbReference>
<dbReference type="Proteomes" id="UP001163324">
    <property type="component" value="Chromosome 8"/>
</dbReference>
<comment type="caution">
    <text evidence="1">The sequence shown here is derived from an EMBL/GenBank/DDBJ whole genome shotgun (WGS) entry which is preliminary data.</text>
</comment>
<name>A0ACC0US96_9HYPO</name>
<proteinExistence type="predicted"/>
<keyword evidence="2" id="KW-1185">Reference proteome</keyword>
<accession>A0ACC0US96</accession>
<reference evidence="1" key="1">
    <citation type="submission" date="2022-10" db="EMBL/GenBank/DDBJ databases">
        <title>Complete Genome of Trichothecium roseum strain YXFP-22015, a Plant Pathogen Isolated from Citrus.</title>
        <authorList>
            <person name="Wang Y."/>
            <person name="Zhu L."/>
        </authorList>
    </citation>
    <scope>NUCLEOTIDE SEQUENCE</scope>
    <source>
        <strain evidence="1">YXFP-22015</strain>
    </source>
</reference>
<evidence type="ECO:0000313" key="1">
    <source>
        <dbReference type="EMBL" id="KAI9896988.1"/>
    </source>
</evidence>
<sequence>MPGPGGGPPRRSHTKSRKGCETCKRRHIRCDESFPQCRNCTKHKSRCPYNDMPSVDTNRSVTPEKPNLLWTAEKQLRITEWQMTGIFPFPSLEIYPGPNPNLYSFEELLLMYHVAEVYDQLYSMNANHFTLWTRYIPTLISIGSQTQYVMHALLSFSAMHIAFITECPKVARMSYDLRGHAYEGLKGDVSNFSRENSDAVLAASLVLSWEAHDWSSWTQLMQGTRAVMESMESWKRESMFADFIAESSTFPTAPASPGPKHQAAQPRKEDLDAHQQTVEQIQRVEAHLKQFNEDTVHIQSLANFLKGSRKISASIPIAQQFERLRSLRDWLFWMPVGYLQSHRCSPNSLLAVSHLYTVALLMERLFPEIGSAYFGSLCIQPVENIARHLMSYNITASDARFSTPLKLMEFPIDAVGEFRNRMGWNHPERTASFPSFDPPNFTMFAPSPQISHVDEAESFMPYGTPSFSYSSEDLHSTASVGASQSPIAPLSVPAYYDQSYLNIPSPLQGGYYSPASSTFEGSVTFSDADDFGSFDFNTLPSAHSPLFNDAHCFGTGFVSPTQPVYGH</sequence>
<evidence type="ECO:0000313" key="2">
    <source>
        <dbReference type="Proteomes" id="UP001163324"/>
    </source>
</evidence>
<protein>
    <submittedName>
        <fullName evidence="1">Uncharacterized protein</fullName>
    </submittedName>
</protein>
<gene>
    <name evidence="1" type="ORF">N3K66_008010</name>
</gene>